<dbReference type="Gene3D" id="3.30.910.10">
    <property type="entry name" value="DinI-like"/>
    <property type="match status" value="1"/>
</dbReference>
<dbReference type="Pfam" id="PF06183">
    <property type="entry name" value="DinI"/>
    <property type="match status" value="1"/>
</dbReference>
<keyword evidence="2" id="KW-1185">Reference proteome</keyword>
<name>A0ABW4NVR7_9PAST</name>
<dbReference type="RefSeq" id="WP_379098186.1">
    <property type="nucleotide sequence ID" value="NZ_JBHUFP010000010.1"/>
</dbReference>
<dbReference type="SUPFAM" id="SSF54857">
    <property type="entry name" value="DNA damage-inducible protein DinI"/>
    <property type="match status" value="1"/>
</dbReference>
<evidence type="ECO:0000313" key="2">
    <source>
        <dbReference type="Proteomes" id="UP001597420"/>
    </source>
</evidence>
<gene>
    <name evidence="1" type="ORF">ACFSAV_07775</name>
</gene>
<organism evidence="1 2">
    <name type="scientific">Pasteurella oralis</name>
    <dbReference type="NCBI Taxonomy" id="1071947"/>
    <lineage>
        <taxon>Bacteria</taxon>
        <taxon>Pseudomonadati</taxon>
        <taxon>Pseudomonadota</taxon>
        <taxon>Gammaproteobacteria</taxon>
        <taxon>Pasteurellales</taxon>
        <taxon>Pasteurellaceae</taxon>
        <taxon>Pasteurella</taxon>
    </lineage>
</organism>
<proteinExistence type="predicted"/>
<dbReference type="InterPro" id="IPR036687">
    <property type="entry name" value="DinI-like_sf"/>
</dbReference>
<dbReference type="InterPro" id="IPR010391">
    <property type="entry name" value="DNA_damage-inducible_DinI-like"/>
</dbReference>
<evidence type="ECO:0000313" key="1">
    <source>
        <dbReference type="EMBL" id="MFD1806265.1"/>
    </source>
</evidence>
<reference evidence="2" key="1">
    <citation type="journal article" date="2019" name="Int. J. Syst. Evol. Microbiol.">
        <title>The Global Catalogue of Microorganisms (GCM) 10K type strain sequencing project: providing services to taxonomists for standard genome sequencing and annotation.</title>
        <authorList>
            <consortium name="The Broad Institute Genomics Platform"/>
            <consortium name="The Broad Institute Genome Sequencing Center for Infectious Disease"/>
            <person name="Wu L."/>
            <person name="Ma J."/>
        </authorList>
    </citation>
    <scope>NUCLEOTIDE SEQUENCE [LARGE SCALE GENOMIC DNA]</scope>
    <source>
        <strain evidence="2">CCM 7950</strain>
    </source>
</reference>
<comment type="caution">
    <text evidence="1">The sequence shown here is derived from an EMBL/GenBank/DDBJ whole genome shotgun (WGS) entry which is preliminary data.</text>
</comment>
<accession>A0ABW4NVR7</accession>
<protein>
    <submittedName>
        <fullName evidence="1">DinI-like family protein</fullName>
    </submittedName>
</protein>
<dbReference type="EMBL" id="JBHUFP010000010">
    <property type="protein sequence ID" value="MFD1806265.1"/>
    <property type="molecule type" value="Genomic_DNA"/>
</dbReference>
<sequence>MKKLDIRFKKETNKKLEQQQLEMISKLSERLPNRIAEKFNNVFVSIRLSSSTGYEITGFSSDDKKKFLEYLEELWNDDTLIE</sequence>
<dbReference type="Proteomes" id="UP001597420">
    <property type="component" value="Unassembled WGS sequence"/>
</dbReference>